<evidence type="ECO:0000313" key="2">
    <source>
        <dbReference type="EMBL" id="AXB07007.1"/>
    </source>
</evidence>
<accession>A0A7U5YB17</accession>
<feature type="region of interest" description="Disordered" evidence="1">
    <location>
        <begin position="70"/>
        <end position="93"/>
    </location>
</feature>
<feature type="compositionally biased region" description="Basic and acidic residues" evidence="1">
    <location>
        <begin position="80"/>
        <end position="93"/>
    </location>
</feature>
<proteinExistence type="predicted"/>
<evidence type="ECO:0000256" key="1">
    <source>
        <dbReference type="SAM" id="MobiDB-lite"/>
    </source>
</evidence>
<dbReference type="EMBL" id="CP025706">
    <property type="protein sequence ID" value="AXB07007.1"/>
    <property type="molecule type" value="Genomic_DNA"/>
</dbReference>
<feature type="compositionally biased region" description="Basic and acidic residues" evidence="1">
    <location>
        <begin position="7"/>
        <end position="16"/>
    </location>
</feature>
<feature type="region of interest" description="Disordered" evidence="1">
    <location>
        <begin position="1"/>
        <end position="27"/>
    </location>
</feature>
<dbReference type="Proteomes" id="UP000266778">
    <property type="component" value="Chromosome"/>
</dbReference>
<reference evidence="2" key="1">
    <citation type="journal article" date="2019" name="J Environ">
        <title>Genetic characterization and potential molecular dissemination mechanism of tet (31) gene in Aeromonas caviae from an oxytetracycline wastewater treatment system.</title>
        <authorList>
            <person name="Shi Y."/>
            <person name="Tian Z."/>
            <person name="Leclercq S.O."/>
            <person name="Zhang H."/>
            <person name="Yang M."/>
            <person name="Zhang Y."/>
        </authorList>
    </citation>
    <scope>NUCLEOTIDE SEQUENCE</scope>
    <source>
        <strain evidence="2">T25-39</strain>
    </source>
</reference>
<protein>
    <submittedName>
        <fullName evidence="2">Uncharacterized protein</fullName>
    </submittedName>
</protein>
<organism evidence="2 3">
    <name type="scientific">Aeromonas caviae</name>
    <name type="common">Aeromonas punctata</name>
    <dbReference type="NCBI Taxonomy" id="648"/>
    <lineage>
        <taxon>Bacteria</taxon>
        <taxon>Pseudomonadati</taxon>
        <taxon>Pseudomonadota</taxon>
        <taxon>Gammaproteobacteria</taxon>
        <taxon>Aeromonadales</taxon>
        <taxon>Aeromonadaceae</taxon>
        <taxon>Aeromonas</taxon>
    </lineage>
</organism>
<dbReference type="AlphaFoldDB" id="A0A7U5YB17"/>
<gene>
    <name evidence="2" type="ORF">C1C91_20455</name>
</gene>
<sequence length="93" mass="9571">MAAHSARKVERQEGGRENPPPLGPSSVKEWITSSEAAMRARAPAAAIVGTDDGALGASSDVAMVDRGPDMASLAGNGDAAARRVRERRAGLMT</sequence>
<evidence type="ECO:0000313" key="3">
    <source>
        <dbReference type="Proteomes" id="UP000266778"/>
    </source>
</evidence>
<name>A0A7U5YB17_AERCA</name>